<comment type="caution">
    <text evidence="2">The sequence shown here is derived from an EMBL/GenBank/DDBJ whole genome shotgun (WGS) entry which is preliminary data.</text>
</comment>
<feature type="domain" description="DNA primase/polymerase bifunctional N-terminal" evidence="1">
    <location>
        <begin position="24"/>
        <end position="194"/>
    </location>
</feature>
<keyword evidence="3" id="KW-1185">Reference proteome</keyword>
<dbReference type="SUPFAM" id="SSF56747">
    <property type="entry name" value="Prim-pol domain"/>
    <property type="match status" value="1"/>
</dbReference>
<dbReference type="InterPro" id="IPR015330">
    <property type="entry name" value="DNA_primase/pol_bifunc_N"/>
</dbReference>
<dbReference type="Pfam" id="PF09250">
    <property type="entry name" value="Prim-Pol"/>
    <property type="match status" value="1"/>
</dbReference>
<dbReference type="RefSeq" id="WP_345645428.1">
    <property type="nucleotide sequence ID" value="NZ_BAABLY010000031.1"/>
</dbReference>
<evidence type="ECO:0000313" key="3">
    <source>
        <dbReference type="Proteomes" id="UP001464923"/>
    </source>
</evidence>
<protein>
    <submittedName>
        <fullName evidence="2">Bifunctional DNA primase/polymerase</fullName>
    </submittedName>
</protein>
<dbReference type="CDD" id="cd04859">
    <property type="entry name" value="Prim_Pol"/>
    <property type="match status" value="1"/>
</dbReference>
<name>A0ABV1K490_9PSEU</name>
<dbReference type="SMART" id="SM00943">
    <property type="entry name" value="Prim-Pol"/>
    <property type="match status" value="1"/>
</dbReference>
<evidence type="ECO:0000313" key="2">
    <source>
        <dbReference type="EMBL" id="MEQ3542378.1"/>
    </source>
</evidence>
<evidence type="ECO:0000259" key="1">
    <source>
        <dbReference type="SMART" id="SM00943"/>
    </source>
</evidence>
<proteinExistence type="predicted"/>
<dbReference type="Proteomes" id="UP001464923">
    <property type="component" value="Unassembled WGS sequence"/>
</dbReference>
<reference evidence="2 3" key="1">
    <citation type="submission" date="2024-03" db="EMBL/GenBank/DDBJ databases">
        <title>Draft genome sequence of Pseudonocardia tropica JCM 19149.</title>
        <authorList>
            <person name="Butdee W."/>
            <person name="Duangmal K."/>
        </authorList>
    </citation>
    <scope>NUCLEOTIDE SEQUENCE [LARGE SCALE GENOMIC DNA]</scope>
    <source>
        <strain evidence="2 3">JCM 19149</strain>
    </source>
</reference>
<dbReference type="EMBL" id="JBEDNP010000035">
    <property type="protein sequence ID" value="MEQ3542378.1"/>
    <property type="molecule type" value="Genomic_DNA"/>
</dbReference>
<gene>
    <name evidence="2" type="ORF">WHI96_26570</name>
</gene>
<sequence>MTNETQPAPATGERDTLGERGRRALEAAAAGLYVFPLYPGTKNMPAVKDWENEATRDPQKIMQWWAKRPYNLAIATHPSRLVVVDLDPAKPGAPELAEPYEGCKHGLQVFQRMADAAGERFPLDTYRVQSPRKGVHLYFRAPDDVELRNSESRLAPLLDVRAGGGYIVAATSRRSDGVYRAQNSRPIAPLPRWLLDAMCAARPAPQPEPIPVPRAAHAGTSATRGKRVQAYVDRIVEAELDKLKTVPKGVGRRHKARRDAALKVGNLVGGEHLTRADALARLLEVALTHVGTTTDSAGRVRSITTAQEVTTTIENGLDYGMKRPRVITEAELQDRR</sequence>
<organism evidence="2 3">
    <name type="scientific">Pseudonocardia tropica</name>
    <dbReference type="NCBI Taxonomy" id="681289"/>
    <lineage>
        <taxon>Bacteria</taxon>
        <taxon>Bacillati</taxon>
        <taxon>Actinomycetota</taxon>
        <taxon>Actinomycetes</taxon>
        <taxon>Pseudonocardiales</taxon>
        <taxon>Pseudonocardiaceae</taxon>
        <taxon>Pseudonocardia</taxon>
    </lineage>
</organism>
<accession>A0ABV1K490</accession>